<feature type="domain" description="HTH hxlR-type" evidence="5">
    <location>
        <begin position="19"/>
        <end position="118"/>
    </location>
</feature>
<dbReference type="RefSeq" id="WP_199239577.1">
    <property type="nucleotide sequence ID" value="NZ_SLWM01000001.1"/>
</dbReference>
<evidence type="ECO:0000256" key="4">
    <source>
        <dbReference type="SAM" id="MobiDB-lite"/>
    </source>
</evidence>
<protein>
    <submittedName>
        <fullName evidence="6">HxlR family transcriptional regulator</fullName>
    </submittedName>
</protein>
<keyword evidence="1" id="KW-0805">Transcription regulation</keyword>
<dbReference type="PROSITE" id="PS51118">
    <property type="entry name" value="HTH_HXLR"/>
    <property type="match status" value="1"/>
</dbReference>
<name>A0ABY2BV53_9ACTN</name>
<dbReference type="PANTHER" id="PTHR33204">
    <property type="entry name" value="TRANSCRIPTIONAL REGULATOR, MARR FAMILY"/>
    <property type="match status" value="1"/>
</dbReference>
<organism evidence="6 7">
    <name type="scientific">Kribbella orskensis</name>
    <dbReference type="NCBI Taxonomy" id="2512216"/>
    <lineage>
        <taxon>Bacteria</taxon>
        <taxon>Bacillati</taxon>
        <taxon>Actinomycetota</taxon>
        <taxon>Actinomycetes</taxon>
        <taxon>Propionibacteriales</taxon>
        <taxon>Kribbellaceae</taxon>
        <taxon>Kribbella</taxon>
    </lineage>
</organism>
<evidence type="ECO:0000256" key="3">
    <source>
        <dbReference type="ARBA" id="ARBA00023163"/>
    </source>
</evidence>
<evidence type="ECO:0000259" key="5">
    <source>
        <dbReference type="PROSITE" id="PS51118"/>
    </source>
</evidence>
<dbReference type="Pfam" id="PF01638">
    <property type="entry name" value="HxlR"/>
    <property type="match status" value="1"/>
</dbReference>
<feature type="region of interest" description="Disordered" evidence="4">
    <location>
        <begin position="146"/>
        <end position="166"/>
    </location>
</feature>
<evidence type="ECO:0000256" key="1">
    <source>
        <dbReference type="ARBA" id="ARBA00023015"/>
    </source>
</evidence>
<keyword evidence="7" id="KW-1185">Reference proteome</keyword>
<dbReference type="Gene3D" id="1.10.10.10">
    <property type="entry name" value="Winged helix-like DNA-binding domain superfamily/Winged helix DNA-binding domain"/>
    <property type="match status" value="1"/>
</dbReference>
<keyword evidence="3" id="KW-0804">Transcription</keyword>
<keyword evidence="2" id="KW-0238">DNA-binding</keyword>
<comment type="caution">
    <text evidence="6">The sequence shown here is derived from an EMBL/GenBank/DDBJ whole genome shotgun (WGS) entry which is preliminary data.</text>
</comment>
<dbReference type="SUPFAM" id="SSF46785">
    <property type="entry name" value="Winged helix' DNA-binding domain"/>
    <property type="match status" value="1"/>
</dbReference>
<dbReference type="InterPro" id="IPR002577">
    <property type="entry name" value="HTH_HxlR"/>
</dbReference>
<accession>A0ABY2BV53</accession>
<dbReference type="Proteomes" id="UP000295818">
    <property type="component" value="Unassembled WGS sequence"/>
</dbReference>
<dbReference type="InterPro" id="IPR036388">
    <property type="entry name" value="WH-like_DNA-bd_sf"/>
</dbReference>
<evidence type="ECO:0000313" key="6">
    <source>
        <dbReference type="EMBL" id="TCO31464.1"/>
    </source>
</evidence>
<reference evidence="6 7" key="1">
    <citation type="journal article" date="2015" name="Stand. Genomic Sci.">
        <title>Genomic Encyclopedia of Bacterial and Archaeal Type Strains, Phase III: the genomes of soil and plant-associated and newly described type strains.</title>
        <authorList>
            <person name="Whitman W.B."/>
            <person name="Woyke T."/>
            <person name="Klenk H.P."/>
            <person name="Zhou Y."/>
            <person name="Lilburn T.G."/>
            <person name="Beck B.J."/>
            <person name="De Vos P."/>
            <person name="Vandamme P."/>
            <person name="Eisen J.A."/>
            <person name="Garrity G."/>
            <person name="Hugenholtz P."/>
            <person name="Kyrpides N.C."/>
        </authorList>
    </citation>
    <scope>NUCLEOTIDE SEQUENCE [LARGE SCALE GENOMIC DNA]</scope>
    <source>
        <strain evidence="6 7">VKM Ac-2538</strain>
    </source>
</reference>
<dbReference type="EMBL" id="SLWM01000001">
    <property type="protein sequence ID" value="TCO31464.1"/>
    <property type="molecule type" value="Genomic_DNA"/>
</dbReference>
<evidence type="ECO:0000256" key="2">
    <source>
        <dbReference type="ARBA" id="ARBA00023125"/>
    </source>
</evidence>
<dbReference type="PANTHER" id="PTHR33204:SF18">
    <property type="entry name" value="TRANSCRIPTIONAL REGULATORY PROTEIN"/>
    <property type="match status" value="1"/>
</dbReference>
<sequence>MSPEMSPESSTATDTLPTCSIARALDLVGDRWALLILREAHRGFTRFADFREVLGIAPNILANRLAALVEAGVLEKREYRAEGERTRSSYHLTPAGVDLKIVLAALQQWGDVHVPRADGPTVLRRNTRTGGLATVGFLDENGEPVPAEDVTFEPVPGGPADRRIWR</sequence>
<proteinExistence type="predicted"/>
<evidence type="ECO:0000313" key="7">
    <source>
        <dbReference type="Proteomes" id="UP000295818"/>
    </source>
</evidence>
<dbReference type="InterPro" id="IPR036390">
    <property type="entry name" value="WH_DNA-bd_sf"/>
</dbReference>
<gene>
    <name evidence="6" type="ORF">EV644_101104</name>
</gene>